<dbReference type="Proteomes" id="UP000654257">
    <property type="component" value="Unassembled WGS sequence"/>
</dbReference>
<feature type="domain" description="CobW C-terminal" evidence="1">
    <location>
        <begin position="230"/>
        <end position="346"/>
    </location>
</feature>
<dbReference type="PANTHER" id="PTHR43603">
    <property type="entry name" value="COBW DOMAIN-CONTAINING PROTEIN DDB_G0274527"/>
    <property type="match status" value="1"/>
</dbReference>
<evidence type="ECO:0000313" key="3">
    <source>
        <dbReference type="Proteomes" id="UP000654257"/>
    </source>
</evidence>
<accession>A0A917G1H9</accession>
<evidence type="ECO:0000259" key="1">
    <source>
        <dbReference type="SMART" id="SM00833"/>
    </source>
</evidence>
<protein>
    <recommendedName>
        <fullName evidence="1">CobW C-terminal domain-containing protein</fullName>
    </recommendedName>
</protein>
<reference evidence="2" key="1">
    <citation type="journal article" date="2014" name="Int. J. Syst. Evol. Microbiol.">
        <title>Complete genome sequence of Corynebacterium casei LMG S-19264T (=DSM 44701T), isolated from a smear-ripened cheese.</title>
        <authorList>
            <consortium name="US DOE Joint Genome Institute (JGI-PGF)"/>
            <person name="Walter F."/>
            <person name="Albersmeier A."/>
            <person name="Kalinowski J."/>
            <person name="Ruckert C."/>
        </authorList>
    </citation>
    <scope>NUCLEOTIDE SEQUENCE</scope>
    <source>
        <strain evidence="2">CCM 7905</strain>
    </source>
</reference>
<sequence length="384" mass="41640">MITEKTEVVLVCGWSGPVSRTARSLLRPGTAIVRLDLAHVGEGVVRRTVTTVDAERDTMLELAHGCVSCTVREGLLPLLRTLSQRSNVDRIVVRLDPELEPDAVIWAIDHVVVAGINGRVDGPASVDVAAPSVVVCVDADTWLRDATGDDALDDDRTVAQIVVGQVACADVVVTVGDVDASTNAVLSRLAPEAVVCQSLPRRLPIGRNRGFDTHSPLLRGEPPLDVDHGVSLVEFAATRPFHPERLHEAVDVLLDGVVTARGRVWVATQPDDALWLESAGGGLRVASGGRWLAAMTSDEQEQESAERRAMAALHWDSRFGDRHISLVVLVHTADPDEIHRALTWALLTDDEMSGPWVWHDPFGEYHEDPCETSGVTLTEKEAHE</sequence>
<dbReference type="InterPro" id="IPR027417">
    <property type="entry name" value="P-loop_NTPase"/>
</dbReference>
<dbReference type="Gene3D" id="3.40.50.300">
    <property type="entry name" value="P-loop containing nucleotide triphosphate hydrolases"/>
    <property type="match status" value="1"/>
</dbReference>
<dbReference type="InterPro" id="IPR003495">
    <property type="entry name" value="CobW/HypB/UreG_nucleotide-bd"/>
</dbReference>
<evidence type="ECO:0000313" key="2">
    <source>
        <dbReference type="EMBL" id="GGG17623.1"/>
    </source>
</evidence>
<gene>
    <name evidence="2" type="ORF">GCM10007304_34640</name>
</gene>
<dbReference type="Pfam" id="PF02492">
    <property type="entry name" value="cobW"/>
    <property type="match status" value="1"/>
</dbReference>
<dbReference type="AlphaFoldDB" id="A0A917G1H9"/>
<dbReference type="EMBL" id="BMCU01000003">
    <property type="protein sequence ID" value="GGG17623.1"/>
    <property type="molecule type" value="Genomic_DNA"/>
</dbReference>
<dbReference type="PANTHER" id="PTHR43603:SF1">
    <property type="entry name" value="ZINC-REGULATED GTPASE METALLOPROTEIN ACTIVATOR 1"/>
    <property type="match status" value="1"/>
</dbReference>
<reference evidence="2" key="2">
    <citation type="submission" date="2020-09" db="EMBL/GenBank/DDBJ databases">
        <authorList>
            <person name="Sun Q."/>
            <person name="Sedlacek I."/>
        </authorList>
    </citation>
    <scope>NUCLEOTIDE SEQUENCE</scope>
    <source>
        <strain evidence="2">CCM 7905</strain>
    </source>
</reference>
<keyword evidence="3" id="KW-1185">Reference proteome</keyword>
<dbReference type="InterPro" id="IPR011629">
    <property type="entry name" value="CobW-like_C"/>
</dbReference>
<organism evidence="2 3">
    <name type="scientific">Rhodococcoides trifolii</name>
    <dbReference type="NCBI Taxonomy" id="908250"/>
    <lineage>
        <taxon>Bacteria</taxon>
        <taxon>Bacillati</taxon>
        <taxon>Actinomycetota</taxon>
        <taxon>Actinomycetes</taxon>
        <taxon>Mycobacteriales</taxon>
        <taxon>Nocardiaceae</taxon>
        <taxon>Rhodococcoides</taxon>
    </lineage>
</organism>
<proteinExistence type="predicted"/>
<dbReference type="NCBIfam" id="NF047431">
    <property type="entry name" value="hiber_recruit"/>
    <property type="match status" value="1"/>
</dbReference>
<comment type="caution">
    <text evidence="2">The sequence shown here is derived from an EMBL/GenBank/DDBJ whole genome shotgun (WGS) entry which is preliminary data.</text>
</comment>
<dbReference type="SMART" id="SM00833">
    <property type="entry name" value="CobW_C"/>
    <property type="match status" value="1"/>
</dbReference>
<dbReference type="Pfam" id="PF07683">
    <property type="entry name" value="CobW_C"/>
    <property type="match status" value="1"/>
</dbReference>
<name>A0A917G1H9_9NOCA</name>
<dbReference type="InterPro" id="IPR051927">
    <property type="entry name" value="Zn_Chap_cDPG_Synth"/>
</dbReference>